<dbReference type="Proteomes" id="UP000295601">
    <property type="component" value="Unassembled WGS sequence"/>
</dbReference>
<evidence type="ECO:0000259" key="1">
    <source>
        <dbReference type="Pfam" id="PF13619"/>
    </source>
</evidence>
<protein>
    <submittedName>
        <fullName evidence="2">KTSC domain-containing protein</fullName>
    </submittedName>
</protein>
<proteinExistence type="predicted"/>
<reference evidence="2 3" key="1">
    <citation type="submission" date="2019-03" db="EMBL/GenBank/DDBJ databases">
        <title>Genomic analyses of the natural microbiome of Caenorhabditis elegans.</title>
        <authorList>
            <person name="Samuel B."/>
        </authorList>
    </citation>
    <scope>NUCLEOTIDE SEQUENCE [LARGE SCALE GENOMIC DNA]</scope>
    <source>
        <strain evidence="2 3">JUb18</strain>
    </source>
</reference>
<dbReference type="InterPro" id="IPR025309">
    <property type="entry name" value="KTSC_dom"/>
</dbReference>
<dbReference type="EMBL" id="SNYA01000009">
    <property type="protein sequence ID" value="TDP89540.1"/>
    <property type="molecule type" value="Genomic_DNA"/>
</dbReference>
<dbReference type="Pfam" id="PF13619">
    <property type="entry name" value="KTSC"/>
    <property type="match status" value="1"/>
</dbReference>
<comment type="caution">
    <text evidence="2">The sequence shown here is derived from an EMBL/GenBank/DDBJ whole genome shotgun (WGS) entry which is preliminary data.</text>
</comment>
<accession>A0A4R6RRX7</accession>
<sequence>MYAGMGDAAEQRKAIIAQLERVGYAHASTVESATNPSFTEGIDVWWQQHYERMEQQPEGHHAYKIMPDDYTPGMTDGHALSGHRRTHRMNYHGAGVNLRMPSATAIRRFSKENKRQTFDLPIEMEHGGGRISGYVRVTEGAGGAWDVQALGFPDHVSKNRAAESVACVLEARRPSLALKDAELHFANVRRANQEARARGEAVTVVEGKSALQQLQIDRVARAGAQMQAPAVPSFIKGVGFERATNTMTLTMKGSRTYSYEVPRQVYEEILRSGSPGRAYNELVKNRAERVQVDRCQKCRRVTRSGVQHTCPAAPKIPRARRNAFRSKVQTLLLNLGGNRVAA</sequence>
<feature type="domain" description="KTSC" evidence="1">
    <location>
        <begin position="233"/>
        <end position="286"/>
    </location>
</feature>
<gene>
    <name evidence="2" type="ORF">EDF62_3271</name>
</gene>
<evidence type="ECO:0000313" key="3">
    <source>
        <dbReference type="Proteomes" id="UP000295601"/>
    </source>
</evidence>
<dbReference type="AlphaFoldDB" id="A0A4R6RRX7"/>
<evidence type="ECO:0000313" key="2">
    <source>
        <dbReference type="EMBL" id="TDP89540.1"/>
    </source>
</evidence>
<name>A0A4R6RRX7_9MICO</name>
<keyword evidence="3" id="KW-1185">Reference proteome</keyword>
<organism evidence="2 3">
    <name type="scientific">Leucobacter luti</name>
    <dbReference type="NCBI Taxonomy" id="340320"/>
    <lineage>
        <taxon>Bacteria</taxon>
        <taxon>Bacillati</taxon>
        <taxon>Actinomycetota</taxon>
        <taxon>Actinomycetes</taxon>
        <taxon>Micrococcales</taxon>
        <taxon>Microbacteriaceae</taxon>
        <taxon>Leucobacter</taxon>
    </lineage>
</organism>